<dbReference type="InterPro" id="IPR021354">
    <property type="entry name" value="DUF2975"/>
</dbReference>
<comment type="caution">
    <text evidence="2">The sequence shown here is derived from an EMBL/GenBank/DDBJ whole genome shotgun (WGS) entry which is preliminary data.</text>
</comment>
<dbReference type="OrthoDB" id="2297277at2"/>
<feature type="transmembrane region" description="Helical" evidence="1">
    <location>
        <begin position="47"/>
        <end position="70"/>
    </location>
</feature>
<feature type="transmembrane region" description="Helical" evidence="1">
    <location>
        <begin position="7"/>
        <end position="27"/>
    </location>
</feature>
<sequence length="158" mass="18004">MKLLTNYLRAFLLLLSFLLVLIFIYLFPDFLTVGSYAHISIFMRIYFGTGLYLSGILSAIIIIYSWKLLHLADKQNIFSHKGVQILRMIKWLFYSIALTYIIISPAFAAMDSNECSPIGILLEAFLIMLGLMLGAFVNVLQLVVQRVINSKKETELSI</sequence>
<feature type="transmembrane region" description="Helical" evidence="1">
    <location>
        <begin position="120"/>
        <end position="144"/>
    </location>
</feature>
<evidence type="ECO:0000313" key="3">
    <source>
        <dbReference type="Proteomes" id="UP000051248"/>
    </source>
</evidence>
<dbReference type="AlphaFoldDB" id="A0A0R1KBD6"/>
<keyword evidence="1" id="KW-0812">Transmembrane</keyword>
<keyword evidence="1" id="KW-1133">Transmembrane helix</keyword>
<evidence type="ECO:0008006" key="4">
    <source>
        <dbReference type="Google" id="ProtNLM"/>
    </source>
</evidence>
<keyword evidence="1" id="KW-0472">Membrane</keyword>
<feature type="transmembrane region" description="Helical" evidence="1">
    <location>
        <begin position="91"/>
        <end position="108"/>
    </location>
</feature>
<evidence type="ECO:0000256" key="1">
    <source>
        <dbReference type="SAM" id="Phobius"/>
    </source>
</evidence>
<protein>
    <recommendedName>
        <fullName evidence="4">DUF2975 domain-containing protein</fullName>
    </recommendedName>
</protein>
<dbReference type="STRING" id="1423775.FD03_GL001109"/>
<evidence type="ECO:0000313" key="2">
    <source>
        <dbReference type="EMBL" id="KRK80974.1"/>
    </source>
</evidence>
<dbReference type="Proteomes" id="UP000051248">
    <property type="component" value="Unassembled WGS sequence"/>
</dbReference>
<accession>A0A0R1KBD6</accession>
<dbReference type="RefSeq" id="WP_025023547.1">
    <property type="nucleotide sequence ID" value="NZ_AZDZ01000002.1"/>
</dbReference>
<proteinExistence type="predicted"/>
<dbReference type="EMBL" id="AZDZ01000002">
    <property type="protein sequence ID" value="KRK80974.1"/>
    <property type="molecule type" value="Genomic_DNA"/>
</dbReference>
<gene>
    <name evidence="2" type="ORF">FD03_GL001109</name>
</gene>
<name>A0A0R1KBD6_9LACO</name>
<dbReference type="PATRIC" id="fig|1423775.4.peg.1139"/>
<keyword evidence="3" id="KW-1185">Reference proteome</keyword>
<reference evidence="2 3" key="1">
    <citation type="journal article" date="2015" name="Genome Announc.">
        <title>Expanding the biotechnology potential of lactobacilli through comparative genomics of 213 strains and associated genera.</title>
        <authorList>
            <person name="Sun Z."/>
            <person name="Harris H.M."/>
            <person name="McCann A."/>
            <person name="Guo C."/>
            <person name="Argimon S."/>
            <person name="Zhang W."/>
            <person name="Yang X."/>
            <person name="Jeffery I.B."/>
            <person name="Cooney J.C."/>
            <person name="Kagawa T.F."/>
            <person name="Liu W."/>
            <person name="Song Y."/>
            <person name="Salvetti E."/>
            <person name="Wrobel A."/>
            <person name="Rasinkangas P."/>
            <person name="Parkhill J."/>
            <person name="Rea M.C."/>
            <person name="O'Sullivan O."/>
            <person name="Ritari J."/>
            <person name="Douillard F.P."/>
            <person name="Paul Ross R."/>
            <person name="Yang R."/>
            <person name="Briner A.E."/>
            <person name="Felis G.E."/>
            <person name="de Vos W.M."/>
            <person name="Barrangou R."/>
            <person name="Klaenhammer T.R."/>
            <person name="Caufield P.W."/>
            <person name="Cui Y."/>
            <person name="Zhang H."/>
            <person name="O'Toole P.W."/>
        </authorList>
    </citation>
    <scope>NUCLEOTIDE SEQUENCE [LARGE SCALE GENOMIC DNA]</scope>
    <source>
        <strain evidence="2 3">DSM 19682</strain>
    </source>
</reference>
<organism evidence="2 3">
    <name type="scientific">Companilactobacillus nodensis DSM 19682 = JCM 14932 = NBRC 107160</name>
    <dbReference type="NCBI Taxonomy" id="1423775"/>
    <lineage>
        <taxon>Bacteria</taxon>
        <taxon>Bacillati</taxon>
        <taxon>Bacillota</taxon>
        <taxon>Bacilli</taxon>
        <taxon>Lactobacillales</taxon>
        <taxon>Lactobacillaceae</taxon>
        <taxon>Companilactobacillus</taxon>
    </lineage>
</organism>
<dbReference type="Pfam" id="PF11188">
    <property type="entry name" value="DUF2975"/>
    <property type="match status" value="1"/>
</dbReference>